<dbReference type="Proteomes" id="UP001431783">
    <property type="component" value="Unassembled WGS sequence"/>
</dbReference>
<evidence type="ECO:0000313" key="3">
    <source>
        <dbReference type="Proteomes" id="UP001431783"/>
    </source>
</evidence>
<keyword evidence="3" id="KW-1185">Reference proteome</keyword>
<accession>A0AAW1TWD4</accession>
<proteinExistence type="predicted"/>
<evidence type="ECO:0000313" key="2">
    <source>
        <dbReference type="EMBL" id="KAK9875892.1"/>
    </source>
</evidence>
<protein>
    <submittedName>
        <fullName evidence="2">Uncharacterized protein</fullName>
    </submittedName>
</protein>
<feature type="chain" id="PRO_5043385315" evidence="1">
    <location>
        <begin position="24"/>
        <end position="171"/>
    </location>
</feature>
<keyword evidence="1" id="KW-0732">Signal</keyword>
<sequence>MKLVLEIVISSLCFVYLLQLTSSANNVKDDKLNSDWSYCFEFTWFGPDYDNSTQYNGTCADYLEETRGKGIPCSPPIVITYNGTFPDVEYLWQHHKKSVVCRRGSGQVCARYAYYYNGAMKNATFMCTKVQVVGEEAVRSGCYNQKVRDYEVEVCVCESGKGPFKPCNIFS</sequence>
<name>A0AAW1TWD4_9CUCU</name>
<dbReference type="AlphaFoldDB" id="A0AAW1TWD4"/>
<comment type="caution">
    <text evidence="2">The sequence shown here is derived from an EMBL/GenBank/DDBJ whole genome shotgun (WGS) entry which is preliminary data.</text>
</comment>
<gene>
    <name evidence="2" type="ORF">WA026_009679</name>
</gene>
<evidence type="ECO:0000256" key="1">
    <source>
        <dbReference type="SAM" id="SignalP"/>
    </source>
</evidence>
<dbReference type="EMBL" id="JARQZJ010000034">
    <property type="protein sequence ID" value="KAK9875892.1"/>
    <property type="molecule type" value="Genomic_DNA"/>
</dbReference>
<reference evidence="2 3" key="1">
    <citation type="submission" date="2023-03" db="EMBL/GenBank/DDBJ databases">
        <title>Genome insight into feeding habits of ladybird beetles.</title>
        <authorList>
            <person name="Li H.-S."/>
            <person name="Huang Y.-H."/>
            <person name="Pang H."/>
        </authorList>
    </citation>
    <scope>NUCLEOTIDE SEQUENCE [LARGE SCALE GENOMIC DNA]</scope>
    <source>
        <strain evidence="2">SYSU_2023b</strain>
        <tissue evidence="2">Whole body</tissue>
    </source>
</reference>
<feature type="signal peptide" evidence="1">
    <location>
        <begin position="1"/>
        <end position="23"/>
    </location>
</feature>
<organism evidence="2 3">
    <name type="scientific">Henosepilachna vigintioctopunctata</name>
    <dbReference type="NCBI Taxonomy" id="420089"/>
    <lineage>
        <taxon>Eukaryota</taxon>
        <taxon>Metazoa</taxon>
        <taxon>Ecdysozoa</taxon>
        <taxon>Arthropoda</taxon>
        <taxon>Hexapoda</taxon>
        <taxon>Insecta</taxon>
        <taxon>Pterygota</taxon>
        <taxon>Neoptera</taxon>
        <taxon>Endopterygota</taxon>
        <taxon>Coleoptera</taxon>
        <taxon>Polyphaga</taxon>
        <taxon>Cucujiformia</taxon>
        <taxon>Coccinelloidea</taxon>
        <taxon>Coccinellidae</taxon>
        <taxon>Epilachninae</taxon>
        <taxon>Epilachnini</taxon>
        <taxon>Henosepilachna</taxon>
    </lineage>
</organism>